<dbReference type="NCBIfam" id="NF011353">
    <property type="entry name" value="PRK14771.1"/>
    <property type="match status" value="1"/>
</dbReference>
<keyword evidence="11" id="KW-1185">Reference proteome</keyword>
<dbReference type="Pfam" id="PF01252">
    <property type="entry name" value="Peptidase_A8"/>
    <property type="match status" value="1"/>
</dbReference>
<comment type="function">
    <text evidence="9">This protein specifically catalyzes the removal of signal peptides from prolipoproteins.</text>
</comment>
<comment type="catalytic activity">
    <reaction evidence="9">
        <text>Release of signal peptides from bacterial membrane prolipoproteins. Hydrolyzes -Xaa-Yaa-Zaa-|-(S,diacylglyceryl)Cys-, in which Xaa is hydrophobic (preferably Leu), and Yaa (Ala or Ser) and Zaa (Gly or Ala) have small, neutral side chains.</text>
        <dbReference type="EC" id="3.4.23.36"/>
    </reaction>
</comment>
<evidence type="ECO:0000256" key="6">
    <source>
        <dbReference type="ARBA" id="ARBA00022801"/>
    </source>
</evidence>
<evidence type="ECO:0000256" key="8">
    <source>
        <dbReference type="ARBA" id="ARBA00023136"/>
    </source>
</evidence>
<feature type="active site" evidence="9">
    <location>
        <position position="127"/>
    </location>
</feature>
<comment type="pathway">
    <text evidence="9">Protein modification; lipoprotein biosynthesis (signal peptide cleavage).</text>
</comment>
<dbReference type="PANTHER" id="PTHR33695:SF1">
    <property type="entry name" value="LIPOPROTEIN SIGNAL PEPTIDASE"/>
    <property type="match status" value="1"/>
</dbReference>
<dbReference type="PANTHER" id="PTHR33695">
    <property type="entry name" value="LIPOPROTEIN SIGNAL PEPTIDASE"/>
    <property type="match status" value="1"/>
</dbReference>
<comment type="caution">
    <text evidence="10">The sequence shown here is derived from an EMBL/GenBank/DDBJ whole genome shotgun (WGS) entry which is preliminary data.</text>
</comment>
<keyword evidence="8 9" id="KW-0472">Membrane</keyword>
<feature type="transmembrane region" description="Helical" evidence="9">
    <location>
        <begin position="131"/>
        <end position="156"/>
    </location>
</feature>
<dbReference type="EC" id="3.4.23.36" evidence="9"/>
<keyword evidence="4 9" id="KW-0812">Transmembrane</keyword>
<keyword evidence="3 9" id="KW-0645">Protease</keyword>
<evidence type="ECO:0000256" key="3">
    <source>
        <dbReference type="ARBA" id="ARBA00022670"/>
    </source>
</evidence>
<keyword evidence="5 9" id="KW-0064">Aspartyl protease</keyword>
<dbReference type="RefSeq" id="WP_219083148.1">
    <property type="nucleotide sequence ID" value="NZ_JAHBBD010000033.1"/>
</dbReference>
<protein>
    <recommendedName>
        <fullName evidence="9">Lipoprotein signal peptidase</fullName>
        <ecNumber evidence="9">3.4.23.36</ecNumber>
    </recommendedName>
    <alternativeName>
        <fullName evidence="9">Prolipoprotein signal peptidase</fullName>
    </alternativeName>
    <alternativeName>
        <fullName evidence="9">Signal peptidase II</fullName>
        <shortName evidence="9">SPase II</shortName>
    </alternativeName>
</protein>
<evidence type="ECO:0000256" key="5">
    <source>
        <dbReference type="ARBA" id="ARBA00022750"/>
    </source>
</evidence>
<sequence length="184" mass="18966">MTRQQGRLRLRVAVFACIAVVALALDQATKIWAQSALVAGRSIPVVPGLLSFTLVRNPGMSLGMLSSATWLISVLAIVASVALAVLALRTSSLRWTAVFSFAFAGAFGNLIDRVANADGFLNGAVVDFLDYGWSVGNVADIFLVGAGVAAVVLIAINEPFGPEATDVEGAGAAGTEGSERTGSR</sequence>
<feature type="transmembrane region" description="Helical" evidence="9">
    <location>
        <begin position="68"/>
        <end position="88"/>
    </location>
</feature>
<evidence type="ECO:0000313" key="10">
    <source>
        <dbReference type="EMBL" id="MBW3083705.1"/>
    </source>
</evidence>
<accession>A0ABS6WC00</accession>
<evidence type="ECO:0000256" key="2">
    <source>
        <dbReference type="ARBA" id="ARBA00022475"/>
    </source>
</evidence>
<dbReference type="HAMAP" id="MF_00161">
    <property type="entry name" value="LspA"/>
    <property type="match status" value="1"/>
</dbReference>
<name>A0ABS6WC00_9BIFI</name>
<evidence type="ECO:0000256" key="7">
    <source>
        <dbReference type="ARBA" id="ARBA00022989"/>
    </source>
</evidence>
<dbReference type="EMBL" id="JAHBBD010000033">
    <property type="protein sequence ID" value="MBW3083705.1"/>
    <property type="molecule type" value="Genomic_DNA"/>
</dbReference>
<comment type="caution">
    <text evidence="9">Lacks conserved residue(s) required for the propagation of feature annotation.</text>
</comment>
<dbReference type="Proteomes" id="UP000812844">
    <property type="component" value="Unassembled WGS sequence"/>
</dbReference>
<evidence type="ECO:0000256" key="1">
    <source>
        <dbReference type="ARBA" id="ARBA00006139"/>
    </source>
</evidence>
<evidence type="ECO:0000313" key="11">
    <source>
        <dbReference type="Proteomes" id="UP000812844"/>
    </source>
</evidence>
<keyword evidence="6 9" id="KW-0378">Hydrolase</keyword>
<evidence type="ECO:0000256" key="4">
    <source>
        <dbReference type="ARBA" id="ARBA00022692"/>
    </source>
</evidence>
<keyword evidence="2 9" id="KW-1003">Cell membrane</keyword>
<evidence type="ECO:0000256" key="9">
    <source>
        <dbReference type="HAMAP-Rule" id="MF_00161"/>
    </source>
</evidence>
<feature type="transmembrane region" description="Helical" evidence="9">
    <location>
        <begin position="95"/>
        <end position="111"/>
    </location>
</feature>
<reference evidence="10 11" key="1">
    <citation type="submission" date="2021-05" db="EMBL/GenBank/DDBJ databases">
        <title>Phylogenetic classification of ten novel species belonging to the genus Bifidobacterium comprising B. colchicus sp. nov., B. abeli sp. nov., B. bicoloris sp. nov., B. guerezis sp. nov., B. rosaliae sp. nov., B. santillanensis sp. nov., B. argentati sp. nov., B. amazzoni sp. nov., B. pluviali sp. nov., and B. pinnaculum sp. nov.</title>
        <authorList>
            <person name="Lugli G.A."/>
            <person name="Ruiz Garcia L."/>
            <person name="Margolles A."/>
            <person name="Ventura M."/>
        </authorList>
    </citation>
    <scope>NUCLEOTIDE SEQUENCE [LARGE SCALE GENOMIC DNA]</scope>
    <source>
        <strain evidence="10 11">6T3</strain>
    </source>
</reference>
<proteinExistence type="inferred from homology"/>
<dbReference type="GO" id="GO:0004190">
    <property type="term" value="F:aspartic-type endopeptidase activity"/>
    <property type="evidence" value="ECO:0007669"/>
    <property type="project" value="UniProtKB-EC"/>
</dbReference>
<gene>
    <name evidence="9" type="primary">lspA</name>
    <name evidence="10" type="ORF">KIH73_10150</name>
</gene>
<comment type="similarity">
    <text evidence="1 9">Belongs to the peptidase A8 family.</text>
</comment>
<keyword evidence="7 9" id="KW-1133">Transmembrane helix</keyword>
<organism evidence="10 11">
    <name type="scientific">Bifidobacterium phasiani</name>
    <dbReference type="NCBI Taxonomy" id="2834431"/>
    <lineage>
        <taxon>Bacteria</taxon>
        <taxon>Bacillati</taxon>
        <taxon>Actinomycetota</taxon>
        <taxon>Actinomycetes</taxon>
        <taxon>Bifidobacteriales</taxon>
        <taxon>Bifidobacteriaceae</taxon>
        <taxon>Bifidobacterium</taxon>
    </lineage>
</organism>
<comment type="subcellular location">
    <subcellularLocation>
        <location evidence="9">Cell membrane</location>
        <topology evidence="9">Multi-pass membrane protein</topology>
    </subcellularLocation>
</comment>
<dbReference type="InterPro" id="IPR001872">
    <property type="entry name" value="Peptidase_A8"/>
</dbReference>
<feature type="active site" evidence="9">
    <location>
        <position position="140"/>
    </location>
</feature>